<dbReference type="NCBIfam" id="TIGR04183">
    <property type="entry name" value="Por_Secre_tail"/>
    <property type="match status" value="1"/>
</dbReference>
<proteinExistence type="predicted"/>
<dbReference type="AlphaFoldDB" id="A0A0F5ISF6"/>
<evidence type="ECO:0000313" key="3">
    <source>
        <dbReference type="EMBL" id="KKB48509.1"/>
    </source>
</evidence>
<feature type="signal peptide" evidence="1">
    <location>
        <begin position="1"/>
        <end position="17"/>
    </location>
</feature>
<evidence type="ECO:0000256" key="1">
    <source>
        <dbReference type="SAM" id="SignalP"/>
    </source>
</evidence>
<evidence type="ECO:0000313" key="4">
    <source>
        <dbReference type="Proteomes" id="UP000033035"/>
    </source>
</evidence>
<sequence>MKKLVLCICLLPVISFAQQTSGHFLKVFNRTTQTVSSLRMANTTLDSTYTYQGSDNKLTDIAYYTYDESGRQIKMETKSVYSSDGDLSLSSKTEYIYPENIENTSYETEERAYSYKDGEWMPVYKTFNTYNASATQTAMRSYRNENGEWVKDWVWETAESDDKGNPLVVMDTTFHADGSLEIYKMDAVYSDGGLVLGGTNYDWSEELKDWIPSQKAQLTYDDQGNVISQYTEFMEDGEWIFGFEYTYQYDEHRNMIRETDKENDGFTLYIRFQNFYSDNTITHNETIRVDRDYKIAVNSSSRTLEFDLGDIEEGKVSIINASGAIVRRETVRNSQHSIPLNTLASGFYIIHVYTSQGEQSRRVIIR</sequence>
<dbReference type="STRING" id="1203610.HMPREF1536_04670"/>
<name>A0A0F5ISF6_9BACT</name>
<dbReference type="EMBL" id="AQHW01000026">
    <property type="protein sequence ID" value="KKB48509.1"/>
    <property type="molecule type" value="Genomic_DNA"/>
</dbReference>
<keyword evidence="4" id="KW-1185">Reference proteome</keyword>
<gene>
    <name evidence="3" type="ORF">HMPREF1536_04670</name>
</gene>
<evidence type="ECO:0000259" key="2">
    <source>
        <dbReference type="Pfam" id="PF18962"/>
    </source>
</evidence>
<reference evidence="3 4" key="1">
    <citation type="submission" date="2013-04" db="EMBL/GenBank/DDBJ databases">
        <title>The Genome Sequence of Parabacteroides gordonii DSM 23371.</title>
        <authorList>
            <consortium name="The Broad Institute Genomics Platform"/>
            <person name="Earl A."/>
            <person name="Ward D."/>
            <person name="Feldgarden M."/>
            <person name="Gevers D."/>
            <person name="Martens E."/>
            <person name="Sakamoto M."/>
            <person name="Benno Y."/>
            <person name="Suzuki N."/>
            <person name="Matsunaga N."/>
            <person name="Koshihara K."/>
            <person name="Seki M."/>
            <person name="Komiya H."/>
            <person name="Walker B."/>
            <person name="Young S."/>
            <person name="Zeng Q."/>
            <person name="Gargeya S."/>
            <person name="Fitzgerald M."/>
            <person name="Haas B."/>
            <person name="Abouelleil A."/>
            <person name="Allen A.W."/>
            <person name="Alvarado L."/>
            <person name="Arachchi H.M."/>
            <person name="Berlin A.M."/>
            <person name="Chapman S.B."/>
            <person name="Gainer-Dewar J."/>
            <person name="Goldberg J."/>
            <person name="Griggs A."/>
            <person name="Gujja S."/>
            <person name="Hansen M."/>
            <person name="Howarth C."/>
            <person name="Imamovic A."/>
            <person name="Ireland A."/>
            <person name="Larimer J."/>
            <person name="McCowan C."/>
            <person name="Murphy C."/>
            <person name="Pearson M."/>
            <person name="Poon T.W."/>
            <person name="Priest M."/>
            <person name="Roberts A."/>
            <person name="Saif S."/>
            <person name="Shea T."/>
            <person name="Sisk P."/>
            <person name="Sykes S."/>
            <person name="Wortman J."/>
            <person name="Nusbaum C."/>
            <person name="Birren B."/>
        </authorList>
    </citation>
    <scope>NUCLEOTIDE SEQUENCE [LARGE SCALE GENOMIC DNA]</scope>
    <source>
        <strain evidence="3 4">MS-1</strain>
    </source>
</reference>
<feature type="domain" description="Secretion system C-terminal sorting" evidence="2">
    <location>
        <begin position="312"/>
        <end position="365"/>
    </location>
</feature>
<dbReference type="Proteomes" id="UP000033035">
    <property type="component" value="Unassembled WGS sequence"/>
</dbReference>
<dbReference type="RefSeq" id="WP_081693369.1">
    <property type="nucleotide sequence ID" value="NZ_AUAE01000038.1"/>
</dbReference>
<dbReference type="Gene3D" id="2.40.128.720">
    <property type="match status" value="1"/>
</dbReference>
<dbReference type="Pfam" id="PF18962">
    <property type="entry name" value="Por_Secre_tail"/>
    <property type="match status" value="1"/>
</dbReference>
<protein>
    <submittedName>
        <fullName evidence="3">Por secretion system C-terminal sorting domain-containing protein</fullName>
    </submittedName>
</protein>
<feature type="chain" id="PRO_5002488047" evidence="1">
    <location>
        <begin position="18"/>
        <end position="366"/>
    </location>
</feature>
<dbReference type="PATRIC" id="fig|1203610.3.peg.4761"/>
<comment type="caution">
    <text evidence="3">The sequence shown here is derived from an EMBL/GenBank/DDBJ whole genome shotgun (WGS) entry which is preliminary data.</text>
</comment>
<keyword evidence="1" id="KW-0732">Signal</keyword>
<organism evidence="3 4">
    <name type="scientific">Parabacteroides gordonii MS-1 = DSM 23371</name>
    <dbReference type="NCBI Taxonomy" id="1203610"/>
    <lineage>
        <taxon>Bacteria</taxon>
        <taxon>Pseudomonadati</taxon>
        <taxon>Bacteroidota</taxon>
        <taxon>Bacteroidia</taxon>
        <taxon>Bacteroidales</taxon>
        <taxon>Tannerellaceae</taxon>
        <taxon>Parabacteroides</taxon>
    </lineage>
</organism>
<dbReference type="HOGENOM" id="CLU_756153_0_0_10"/>
<dbReference type="InterPro" id="IPR026444">
    <property type="entry name" value="Secre_tail"/>
</dbReference>
<accession>A0A0F5ISF6</accession>